<protein>
    <submittedName>
        <fullName evidence="1">Uncharacterized protein</fullName>
    </submittedName>
</protein>
<dbReference type="EMBL" id="CGCX01000055">
    <property type="protein sequence ID" value="CFR65996.1"/>
    <property type="molecule type" value="Genomic_DNA"/>
</dbReference>
<gene>
    <name evidence="1" type="ORF">ERS007657_00284</name>
</gene>
<organism evidence="1 2">
    <name type="scientific">Mycobacterium tuberculosis</name>
    <dbReference type="NCBI Taxonomy" id="1773"/>
    <lineage>
        <taxon>Bacteria</taxon>
        <taxon>Bacillati</taxon>
        <taxon>Actinomycetota</taxon>
        <taxon>Actinomycetes</taxon>
        <taxon>Mycobacteriales</taxon>
        <taxon>Mycobacteriaceae</taxon>
        <taxon>Mycobacterium</taxon>
        <taxon>Mycobacterium tuberculosis complex</taxon>
    </lineage>
</organism>
<accession>A0A654TWA3</accession>
<reference evidence="1 2" key="1">
    <citation type="submission" date="2015-03" db="EMBL/GenBank/DDBJ databases">
        <authorList>
            <consortium name="Pathogen Informatics"/>
        </authorList>
    </citation>
    <scope>NUCLEOTIDE SEQUENCE [LARGE SCALE GENOMIC DNA]</scope>
    <source>
        <strain evidence="1 2">C09601061</strain>
    </source>
</reference>
<dbReference type="AlphaFoldDB" id="A0A654TWA3"/>
<name>A0A654TWA3_MYCTX</name>
<proteinExistence type="predicted"/>
<dbReference type="Proteomes" id="UP000046680">
    <property type="component" value="Unassembled WGS sequence"/>
</dbReference>
<evidence type="ECO:0000313" key="1">
    <source>
        <dbReference type="EMBL" id="CFR65996.1"/>
    </source>
</evidence>
<sequence>MLAGLGDLHTLGGADPGHQRRRAVAFNLIFNPGEPNLAVEFGLGLGEQPLPAGVVGHDTARIPGIGAGCDLFGGGRLQPVGGILQRRSHFGLGVSGL</sequence>
<evidence type="ECO:0000313" key="2">
    <source>
        <dbReference type="Proteomes" id="UP000046680"/>
    </source>
</evidence>